<evidence type="ECO:0000256" key="1">
    <source>
        <dbReference type="SAM" id="MobiDB-lite"/>
    </source>
</evidence>
<dbReference type="EMBL" id="LSRX01000723">
    <property type="protein sequence ID" value="OLP90222.1"/>
    <property type="molecule type" value="Genomic_DNA"/>
</dbReference>
<organism evidence="3 4">
    <name type="scientific">Symbiodinium microadriaticum</name>
    <name type="common">Dinoflagellate</name>
    <name type="synonym">Zooxanthella microadriatica</name>
    <dbReference type="NCBI Taxonomy" id="2951"/>
    <lineage>
        <taxon>Eukaryota</taxon>
        <taxon>Sar</taxon>
        <taxon>Alveolata</taxon>
        <taxon>Dinophyceae</taxon>
        <taxon>Suessiales</taxon>
        <taxon>Symbiodiniaceae</taxon>
        <taxon>Symbiodinium</taxon>
    </lineage>
</organism>
<feature type="compositionally biased region" description="Acidic residues" evidence="1">
    <location>
        <begin position="25"/>
        <end position="43"/>
    </location>
</feature>
<comment type="caution">
    <text evidence="3">The sequence shown here is derived from an EMBL/GenBank/DDBJ whole genome shotgun (WGS) entry which is preliminary data.</text>
</comment>
<evidence type="ECO:0008006" key="5">
    <source>
        <dbReference type="Google" id="ProtNLM"/>
    </source>
</evidence>
<protein>
    <recommendedName>
        <fullName evidence="5">EF-hand domain-containing protein</fullName>
    </recommendedName>
</protein>
<feature type="signal peptide" evidence="2">
    <location>
        <begin position="1"/>
        <end position="19"/>
    </location>
</feature>
<evidence type="ECO:0000313" key="3">
    <source>
        <dbReference type="EMBL" id="OLP90222.1"/>
    </source>
</evidence>
<name>A0A1Q9D4X1_SYMMI</name>
<reference evidence="3 4" key="1">
    <citation type="submission" date="2016-02" db="EMBL/GenBank/DDBJ databases">
        <title>Genome analysis of coral dinoflagellate symbionts highlights evolutionary adaptations to a symbiotic lifestyle.</title>
        <authorList>
            <person name="Aranda M."/>
            <person name="Li Y."/>
            <person name="Liew Y.J."/>
            <person name="Baumgarten S."/>
            <person name="Simakov O."/>
            <person name="Wilson M."/>
            <person name="Piel J."/>
            <person name="Ashoor H."/>
            <person name="Bougouffa S."/>
            <person name="Bajic V.B."/>
            <person name="Ryu T."/>
            <person name="Ravasi T."/>
            <person name="Bayer T."/>
            <person name="Micklem G."/>
            <person name="Kim H."/>
            <person name="Bhak J."/>
            <person name="Lajeunesse T.C."/>
            <person name="Voolstra C.R."/>
        </authorList>
    </citation>
    <scope>NUCLEOTIDE SEQUENCE [LARGE SCALE GENOMIC DNA]</scope>
    <source>
        <strain evidence="3 4">CCMP2467</strain>
    </source>
</reference>
<dbReference type="SUPFAM" id="SSF47473">
    <property type="entry name" value="EF-hand"/>
    <property type="match status" value="1"/>
</dbReference>
<feature type="chain" id="PRO_5013226203" description="EF-hand domain-containing protein" evidence="2">
    <location>
        <begin position="20"/>
        <end position="208"/>
    </location>
</feature>
<feature type="region of interest" description="Disordered" evidence="1">
    <location>
        <begin position="20"/>
        <end position="46"/>
    </location>
</feature>
<evidence type="ECO:0000256" key="2">
    <source>
        <dbReference type="SAM" id="SignalP"/>
    </source>
</evidence>
<sequence>MKSTILMMMMIAIMRYGDEMPTQPDAEDTDDDDAAGDDDDDDDDHRGRCGDAAILAKVRFDTAVVATIGGEHLIKRASYGRSREEGSSVLVSTCVPSAALGKRGTCLHNFVADSDEVKERIDKLVRHLACQQMHVVKLMLVGLFNEVLQSMREIFEAADTDKSGRLDKDLEMLFGILDDENDGEINTDKRTCLHVDMFALVDVGQTDH</sequence>
<accession>A0A1Q9D4X1</accession>
<keyword evidence="2" id="KW-0732">Signal</keyword>
<keyword evidence="4" id="KW-1185">Reference proteome</keyword>
<dbReference type="InterPro" id="IPR011992">
    <property type="entry name" value="EF-hand-dom_pair"/>
</dbReference>
<dbReference type="Proteomes" id="UP000186817">
    <property type="component" value="Unassembled WGS sequence"/>
</dbReference>
<proteinExistence type="predicted"/>
<evidence type="ECO:0000313" key="4">
    <source>
        <dbReference type="Proteomes" id="UP000186817"/>
    </source>
</evidence>
<dbReference type="AlphaFoldDB" id="A0A1Q9D4X1"/>
<gene>
    <name evidence="3" type="ORF">AK812_SmicGene28246</name>
</gene>